<reference evidence="1" key="1">
    <citation type="journal article" date="2022" name="bioRxiv">
        <title>Sequencing and chromosome-scale assembly of the giantPleurodeles waltlgenome.</title>
        <authorList>
            <person name="Brown T."/>
            <person name="Elewa A."/>
            <person name="Iarovenko S."/>
            <person name="Subramanian E."/>
            <person name="Araus A.J."/>
            <person name="Petzold A."/>
            <person name="Susuki M."/>
            <person name="Suzuki K.-i.T."/>
            <person name="Hayashi T."/>
            <person name="Toyoda A."/>
            <person name="Oliveira C."/>
            <person name="Osipova E."/>
            <person name="Leigh N.D."/>
            <person name="Simon A."/>
            <person name="Yun M.H."/>
        </authorList>
    </citation>
    <scope>NUCLEOTIDE SEQUENCE</scope>
    <source>
        <strain evidence="1">20211129_DDA</strain>
        <tissue evidence="1">Liver</tissue>
    </source>
</reference>
<evidence type="ECO:0000313" key="2">
    <source>
        <dbReference type="Proteomes" id="UP001066276"/>
    </source>
</evidence>
<gene>
    <name evidence="1" type="ORF">NDU88_005700</name>
</gene>
<protein>
    <submittedName>
        <fullName evidence="1">Uncharacterized protein</fullName>
    </submittedName>
</protein>
<dbReference type="Proteomes" id="UP001066276">
    <property type="component" value="Chromosome 4_2"/>
</dbReference>
<organism evidence="1 2">
    <name type="scientific">Pleurodeles waltl</name>
    <name type="common">Iberian ribbed newt</name>
    <dbReference type="NCBI Taxonomy" id="8319"/>
    <lineage>
        <taxon>Eukaryota</taxon>
        <taxon>Metazoa</taxon>
        <taxon>Chordata</taxon>
        <taxon>Craniata</taxon>
        <taxon>Vertebrata</taxon>
        <taxon>Euteleostomi</taxon>
        <taxon>Amphibia</taxon>
        <taxon>Batrachia</taxon>
        <taxon>Caudata</taxon>
        <taxon>Salamandroidea</taxon>
        <taxon>Salamandridae</taxon>
        <taxon>Pleurodelinae</taxon>
        <taxon>Pleurodeles</taxon>
    </lineage>
</organism>
<name>A0AAV7SMN5_PLEWA</name>
<accession>A0AAV7SMN5</accession>
<proteinExistence type="predicted"/>
<dbReference type="AlphaFoldDB" id="A0AAV7SMN5"/>
<keyword evidence="2" id="KW-1185">Reference proteome</keyword>
<evidence type="ECO:0000313" key="1">
    <source>
        <dbReference type="EMBL" id="KAJ1165272.1"/>
    </source>
</evidence>
<dbReference type="EMBL" id="JANPWB010000008">
    <property type="protein sequence ID" value="KAJ1165272.1"/>
    <property type="molecule type" value="Genomic_DNA"/>
</dbReference>
<comment type="caution">
    <text evidence="1">The sequence shown here is derived from an EMBL/GenBank/DDBJ whole genome shotgun (WGS) entry which is preliminary data.</text>
</comment>
<sequence length="78" mass="8587">MPFRCRDYGSYLRQNIAAMGHPVPAERQPKSGGLSVAALQRRLWHYAGSVRQTTHAEAAVARDGFSEQARSRKSCPGS</sequence>